<accession>A0A6G1VPB5</accession>
<dbReference type="EMBL" id="VZAH01000081">
    <property type="protein sequence ID" value="MQP14404.1"/>
    <property type="molecule type" value="Genomic_DNA"/>
</dbReference>
<feature type="transmembrane region" description="Helical" evidence="1">
    <location>
        <begin position="217"/>
        <end position="240"/>
    </location>
</feature>
<feature type="transmembrane region" description="Helical" evidence="1">
    <location>
        <begin position="178"/>
        <end position="197"/>
    </location>
</feature>
<evidence type="ECO:0000313" key="2">
    <source>
        <dbReference type="EMBL" id="MQP14404.1"/>
    </source>
</evidence>
<dbReference type="InterPro" id="IPR025367">
    <property type="entry name" value="DUF4271"/>
</dbReference>
<evidence type="ECO:0000256" key="1">
    <source>
        <dbReference type="SAM" id="Phobius"/>
    </source>
</evidence>
<feature type="transmembrane region" description="Helical" evidence="1">
    <location>
        <begin position="128"/>
        <end position="145"/>
    </location>
</feature>
<keyword evidence="1" id="KW-0812">Transmembrane</keyword>
<dbReference type="AlphaFoldDB" id="A0A6G1VPB5"/>
<dbReference type="OrthoDB" id="1467217at2"/>
<gene>
    <name evidence="2" type="ORF">F7D25_08275</name>
</gene>
<protein>
    <submittedName>
        <fullName evidence="2">DUF4271 domain-containing protein</fullName>
    </submittedName>
</protein>
<proteinExistence type="predicted"/>
<feature type="transmembrane region" description="Helical" evidence="1">
    <location>
        <begin position="309"/>
        <end position="339"/>
    </location>
</feature>
<sequence>MVQQADSIHTGLEIEAELQQQSVQQKHSSQLTPKQVLSWLPKNATPAQQDSMIRAHVKPCEITHWSGMPDTLHLPGHKAGKSFRDVSLPQYYRESFFSKDSLFHPELRGGRLGVAGDPVPYTVAGDNFITSLLLLCFVLACIAFSKSKHFVFRQAKAFFRVQREGTTVITETSSEVRFQFFFVLQTCLLVALGYFFYSKASISDTFTIEQNWVICIYAGYVMSYCLIKALLYTIAGLVFFDKKKNEQWLKAYLFLLSCEGVLLFPVVMLLSYFDLSLQVAVIYTIIVLVLVKILSFYKSYLIFFKRNGLFLQIILYFCALEVVPLSALWGGLVLISHYLKINF</sequence>
<dbReference type="RefSeq" id="WP_153089638.1">
    <property type="nucleotide sequence ID" value="NZ_DAWCKQ010000170.1"/>
</dbReference>
<feature type="transmembrane region" description="Helical" evidence="1">
    <location>
        <begin position="252"/>
        <end position="273"/>
    </location>
</feature>
<organism evidence="2 3">
    <name type="scientific">Segatella copri</name>
    <dbReference type="NCBI Taxonomy" id="165179"/>
    <lineage>
        <taxon>Bacteria</taxon>
        <taxon>Pseudomonadati</taxon>
        <taxon>Bacteroidota</taxon>
        <taxon>Bacteroidia</taxon>
        <taxon>Bacteroidales</taxon>
        <taxon>Prevotellaceae</taxon>
        <taxon>Segatella</taxon>
    </lineage>
</organism>
<dbReference type="Pfam" id="PF14093">
    <property type="entry name" value="DUF4271"/>
    <property type="match status" value="1"/>
</dbReference>
<reference evidence="2 3" key="1">
    <citation type="submission" date="2019-09" db="EMBL/GenBank/DDBJ databases">
        <title>Distinct polysaccharide growth profiles of human intestinal Prevotella copri isolates.</title>
        <authorList>
            <person name="Fehlner-Peach H."/>
            <person name="Magnabosco C."/>
            <person name="Raghavan V."/>
            <person name="Scher J.U."/>
            <person name="Tett A."/>
            <person name="Cox L.M."/>
            <person name="Gottsegen C."/>
            <person name="Watters A."/>
            <person name="Wiltshire- Gordon J.D."/>
            <person name="Segata N."/>
            <person name="Bonneau R."/>
            <person name="Littman D.R."/>
        </authorList>
    </citation>
    <scope>NUCLEOTIDE SEQUENCE [LARGE SCALE GENOMIC DNA]</scope>
    <source>
        <strain evidence="3">iAA917</strain>
    </source>
</reference>
<keyword evidence="1" id="KW-0472">Membrane</keyword>
<feature type="transmembrane region" description="Helical" evidence="1">
    <location>
        <begin position="279"/>
        <end position="297"/>
    </location>
</feature>
<evidence type="ECO:0000313" key="3">
    <source>
        <dbReference type="Proteomes" id="UP000477980"/>
    </source>
</evidence>
<name>A0A6G1VPB5_9BACT</name>
<comment type="caution">
    <text evidence="2">The sequence shown here is derived from an EMBL/GenBank/DDBJ whole genome shotgun (WGS) entry which is preliminary data.</text>
</comment>
<dbReference type="Proteomes" id="UP000477980">
    <property type="component" value="Unassembled WGS sequence"/>
</dbReference>
<keyword evidence="1" id="KW-1133">Transmembrane helix</keyword>